<gene>
    <name evidence="3" type="ORF">WM2015_1960</name>
</gene>
<dbReference type="Gene3D" id="2.30.40.10">
    <property type="entry name" value="Urease, subunit C, domain 1"/>
    <property type="match status" value="1"/>
</dbReference>
<evidence type="ECO:0000259" key="2">
    <source>
        <dbReference type="Pfam" id="PF01979"/>
    </source>
</evidence>
<feature type="domain" description="Amidohydrolase-related" evidence="2">
    <location>
        <begin position="269"/>
        <end position="392"/>
    </location>
</feature>
<dbReference type="PANTHER" id="PTHR43135:SF3">
    <property type="entry name" value="ALPHA-D-RIBOSE 1-METHYLPHOSPHONATE 5-TRIPHOSPHATE DIPHOSPHATASE"/>
    <property type="match status" value="1"/>
</dbReference>
<keyword evidence="4" id="KW-1185">Reference proteome</keyword>
<keyword evidence="1" id="KW-0732">Signal</keyword>
<keyword evidence="3" id="KW-0378">Hydrolase</keyword>
<evidence type="ECO:0000313" key="4">
    <source>
        <dbReference type="Proteomes" id="UP000066624"/>
    </source>
</evidence>
<dbReference type="AlphaFoldDB" id="A0A0K0XXI8"/>
<organism evidence="3 4">
    <name type="scientific">Wenzhouxiangella marina</name>
    <dbReference type="NCBI Taxonomy" id="1579979"/>
    <lineage>
        <taxon>Bacteria</taxon>
        <taxon>Pseudomonadati</taxon>
        <taxon>Pseudomonadota</taxon>
        <taxon>Gammaproteobacteria</taxon>
        <taxon>Chromatiales</taxon>
        <taxon>Wenzhouxiangellaceae</taxon>
        <taxon>Wenzhouxiangella</taxon>
    </lineage>
</organism>
<dbReference type="InterPro" id="IPR051781">
    <property type="entry name" value="Metallo-dep_Hydrolase"/>
</dbReference>
<dbReference type="Proteomes" id="UP000066624">
    <property type="component" value="Chromosome"/>
</dbReference>
<dbReference type="InterPro" id="IPR011059">
    <property type="entry name" value="Metal-dep_hydrolase_composite"/>
</dbReference>
<dbReference type="GO" id="GO:0016810">
    <property type="term" value="F:hydrolase activity, acting on carbon-nitrogen (but not peptide) bonds"/>
    <property type="evidence" value="ECO:0007669"/>
    <property type="project" value="InterPro"/>
</dbReference>
<dbReference type="PANTHER" id="PTHR43135">
    <property type="entry name" value="ALPHA-D-RIBOSE 1-METHYLPHOSPHONATE 5-TRIPHOSPHATE DIPHOSPHATASE"/>
    <property type="match status" value="1"/>
</dbReference>
<dbReference type="STRING" id="1579979.WM2015_1960"/>
<evidence type="ECO:0000313" key="3">
    <source>
        <dbReference type="EMBL" id="AKS42326.1"/>
    </source>
</evidence>
<dbReference type="SUPFAM" id="SSF51338">
    <property type="entry name" value="Composite domain of metallo-dependent hydrolases"/>
    <property type="match status" value="1"/>
</dbReference>
<dbReference type="EMBL" id="CP012154">
    <property type="protein sequence ID" value="AKS42326.1"/>
    <property type="molecule type" value="Genomic_DNA"/>
</dbReference>
<dbReference type="PATRIC" id="fig|1579979.3.peg.2004"/>
<feature type="signal peptide" evidence="1">
    <location>
        <begin position="1"/>
        <end position="27"/>
    </location>
</feature>
<protein>
    <submittedName>
        <fullName evidence="3">Amidohydrolase</fullName>
    </submittedName>
</protein>
<feature type="chain" id="PRO_5005454426" evidence="1">
    <location>
        <begin position="28"/>
        <end position="426"/>
    </location>
</feature>
<evidence type="ECO:0000256" key="1">
    <source>
        <dbReference type="SAM" id="SignalP"/>
    </source>
</evidence>
<dbReference type="KEGG" id="wma:WM2015_1960"/>
<accession>A0A0K0XXI8</accession>
<dbReference type="Gene3D" id="3.20.20.140">
    <property type="entry name" value="Metal-dependent hydrolases"/>
    <property type="match status" value="1"/>
</dbReference>
<name>A0A0K0XXI8_9GAMM</name>
<dbReference type="SUPFAM" id="SSF51556">
    <property type="entry name" value="Metallo-dependent hydrolases"/>
    <property type="match status" value="1"/>
</dbReference>
<sequence>MLMNTKIQATLAATLLASTLLAAPASAEVLALTGATVHPVSSDPIPDGTVLIEDGRITAVGSDIVAPPGARIIDLDGLHLYPGFVHPASQLGLREINSVAGTIDTAEMGSVNAALRAEVAFNHDSMLLPASVAGGILSAHVVPGGGLIQGSSAVLELDGWSWEEMVLKAPVGMHMEFPPAAVDDENNEDLARIEQVLDQARHHLRASEAARAGTAPAPMRNDQLEALAPLLRGEQPLFIRANRYDVIEKALDWAQDQGFEDLVLMTSPDVQYLAERLARDGIPVILQNVYALPSRRWEPYDMAFVAAARLAEAGVQFAISDDGNDAANARNLPFQAGTAAAHGLDKLSALRSVTLWPAQILGLGDELGSIEVGKRASLFAASGDPLEPMTRIERVWIAGAEYDLMRDPGRRAYERYRERNRQAQGR</sequence>
<proteinExistence type="predicted"/>
<dbReference type="Pfam" id="PF01979">
    <property type="entry name" value="Amidohydro_1"/>
    <property type="match status" value="1"/>
</dbReference>
<dbReference type="InterPro" id="IPR032466">
    <property type="entry name" value="Metal_Hydrolase"/>
</dbReference>
<dbReference type="InterPro" id="IPR006680">
    <property type="entry name" value="Amidohydro-rel"/>
</dbReference>
<reference evidence="3 4" key="1">
    <citation type="submission" date="2015-07" db="EMBL/GenBank/DDBJ databases">
        <authorList>
            <person name="Noorani M."/>
        </authorList>
    </citation>
    <scope>NUCLEOTIDE SEQUENCE [LARGE SCALE GENOMIC DNA]</scope>
    <source>
        <strain evidence="3 4">KCTC 42284</strain>
    </source>
</reference>